<evidence type="ECO:0000313" key="3">
    <source>
        <dbReference type="EMBL" id="QAV21272.1"/>
    </source>
</evidence>
<keyword evidence="1" id="KW-0732">Signal</keyword>
<protein>
    <submittedName>
        <fullName evidence="3">Uncharacterized protein</fullName>
    </submittedName>
</protein>
<reference evidence="2 5" key="2">
    <citation type="submission" date="2022-05" db="EMBL/GenBank/DDBJ databases">
        <title>Genome Sequencing of Bee-Associated Microbes.</title>
        <authorList>
            <person name="Dunlap C."/>
        </authorList>
    </citation>
    <scope>NUCLEOTIDE SEQUENCE [LARGE SCALE GENOMIC DNA]</scope>
    <source>
        <strain evidence="2 5">NRRL B-23120</strain>
    </source>
</reference>
<feature type="signal peptide" evidence="1">
    <location>
        <begin position="1"/>
        <end position="20"/>
    </location>
</feature>
<gene>
    <name evidence="2" type="ORF">M5X16_10520</name>
    <name evidence="3" type="ORF">PC41400_27840</name>
</gene>
<feature type="chain" id="PRO_5039674663" evidence="1">
    <location>
        <begin position="21"/>
        <end position="137"/>
    </location>
</feature>
<dbReference type="GeneID" id="95378604"/>
<organism evidence="3 4">
    <name type="scientific">Paenibacillus chitinolyticus</name>
    <dbReference type="NCBI Taxonomy" id="79263"/>
    <lineage>
        <taxon>Bacteria</taxon>
        <taxon>Bacillati</taxon>
        <taxon>Bacillota</taxon>
        <taxon>Bacilli</taxon>
        <taxon>Bacillales</taxon>
        <taxon>Paenibacillaceae</taxon>
        <taxon>Paenibacillus</taxon>
    </lineage>
</organism>
<evidence type="ECO:0000313" key="5">
    <source>
        <dbReference type="Proteomes" id="UP001527202"/>
    </source>
</evidence>
<accession>A0A410X3S6</accession>
<evidence type="ECO:0000256" key="1">
    <source>
        <dbReference type="SAM" id="SignalP"/>
    </source>
</evidence>
<dbReference type="EMBL" id="CP026520">
    <property type="protein sequence ID" value="QAV21272.1"/>
    <property type="molecule type" value="Genomic_DNA"/>
</dbReference>
<dbReference type="AlphaFoldDB" id="A0A410X3S6"/>
<name>A0A410X3S6_9BACL</name>
<dbReference type="EMBL" id="JAMDMJ010000012">
    <property type="protein sequence ID" value="MCY9596207.1"/>
    <property type="molecule type" value="Genomic_DNA"/>
</dbReference>
<keyword evidence="5" id="KW-1185">Reference proteome</keyword>
<dbReference type="Proteomes" id="UP001527202">
    <property type="component" value="Unassembled WGS sequence"/>
</dbReference>
<reference evidence="3 4" key="1">
    <citation type="submission" date="2018-01" db="EMBL/GenBank/DDBJ databases">
        <title>The whole genome sequencing and assembly of Paenibacillus chitinolyticus KCCM 41400 strain.</title>
        <authorList>
            <person name="Kim J.-Y."/>
            <person name="Park M.-K."/>
            <person name="Lee Y.-J."/>
            <person name="Yi H."/>
            <person name="Bahn Y.-S."/>
            <person name="Kim J.F."/>
            <person name="Lee D.-W."/>
        </authorList>
    </citation>
    <scope>NUCLEOTIDE SEQUENCE [LARGE SCALE GENOMIC DNA]</scope>
    <source>
        <strain evidence="3 4">KCCM 41400</strain>
    </source>
</reference>
<evidence type="ECO:0000313" key="2">
    <source>
        <dbReference type="EMBL" id="MCY9596207.1"/>
    </source>
</evidence>
<evidence type="ECO:0000313" key="4">
    <source>
        <dbReference type="Proteomes" id="UP000288943"/>
    </source>
</evidence>
<dbReference type="KEGG" id="pchi:PC41400_27840"/>
<dbReference type="Proteomes" id="UP000288943">
    <property type="component" value="Chromosome"/>
</dbReference>
<dbReference type="RefSeq" id="WP_053228802.1">
    <property type="nucleotide sequence ID" value="NZ_CP026520.1"/>
</dbReference>
<proteinExistence type="predicted"/>
<dbReference type="OrthoDB" id="2666238at2"/>
<sequence length="137" mass="14136">MKKTLVSSVLAVSIVAGALAAPSASFASALKTPPLANSVSTTVAPTAVQPDGLISNIIKKAITSALRYGGSYLGKLLEKLSPSAGQWLTKYSGKIADFLDSITNWQENIIATGLVSLGIPPAEAWEIAKAIVWLAGI</sequence>